<protein>
    <submittedName>
        <fullName evidence="1">Uncharacterized protein</fullName>
    </submittedName>
</protein>
<evidence type="ECO:0000313" key="1">
    <source>
        <dbReference type="EMBL" id="CUS43503.1"/>
    </source>
</evidence>
<dbReference type="AlphaFoldDB" id="A0A160TGZ7"/>
<reference evidence="1" key="1">
    <citation type="submission" date="2015-10" db="EMBL/GenBank/DDBJ databases">
        <authorList>
            <person name="Gilbert D.G."/>
        </authorList>
    </citation>
    <scope>NUCLEOTIDE SEQUENCE</scope>
</reference>
<accession>A0A160TGZ7</accession>
<name>A0A160TGZ7_9ZZZZ</name>
<dbReference type="EMBL" id="CZQE01000059">
    <property type="protein sequence ID" value="CUS43503.1"/>
    <property type="molecule type" value="Genomic_DNA"/>
</dbReference>
<sequence>MRILLTRIRIGVDVPSYSYRTYVPFTEISLERQALISMHSDYGHGAGLLARLPDVIAPMAHLEAASGLDKHNVAKAIDGVADRLAAVLLGAAFPEMTERILPFRLDVASVPPNARRFGRSENLAGRYEMLVQARDSLTAASLGFRLETDR</sequence>
<organism evidence="1">
    <name type="scientific">hydrothermal vent metagenome</name>
    <dbReference type="NCBI Taxonomy" id="652676"/>
    <lineage>
        <taxon>unclassified sequences</taxon>
        <taxon>metagenomes</taxon>
        <taxon>ecological metagenomes</taxon>
    </lineage>
</organism>
<proteinExistence type="predicted"/>
<gene>
    <name evidence="1" type="ORF">MGWOODY_Smn3378</name>
</gene>